<dbReference type="GeneID" id="90982842"/>
<accession>A0A073ITT3</accession>
<gene>
    <name evidence="1" type="ORF">EH55_12850</name>
</gene>
<keyword evidence="2" id="KW-1185">Reference proteome</keyword>
<dbReference type="RefSeq" id="WP_037974527.1">
    <property type="nucleotide sequence ID" value="NZ_JMKI01000006.1"/>
</dbReference>
<name>A0A073ITT3_9BACT</name>
<evidence type="ECO:0000313" key="2">
    <source>
        <dbReference type="Proteomes" id="UP000027665"/>
    </source>
</evidence>
<dbReference type="EMBL" id="JMKI01000006">
    <property type="protein sequence ID" value="KEJ93184.1"/>
    <property type="molecule type" value="Genomic_DNA"/>
</dbReference>
<sequence>MMDNVMIPLSLKDMSDLDRTFTRLVPGVVASLKDATQSASITITLNFKLCPDSETQVDMKTSIRPTFATDKKVTRCRRDLMTRAVTADKLDLGNYDEVEMPTAQKNLFAGAADADE</sequence>
<organism evidence="1 2">
    <name type="scientific">Synergistes jonesii</name>
    <dbReference type="NCBI Taxonomy" id="2754"/>
    <lineage>
        <taxon>Bacteria</taxon>
        <taxon>Thermotogati</taxon>
        <taxon>Synergistota</taxon>
        <taxon>Synergistia</taxon>
        <taxon>Synergistales</taxon>
        <taxon>Synergistaceae</taxon>
        <taxon>Synergistes</taxon>
    </lineage>
</organism>
<proteinExistence type="predicted"/>
<reference evidence="1 2" key="1">
    <citation type="submission" date="2014-04" db="EMBL/GenBank/DDBJ databases">
        <title>Draft Genome Sequence of Synergistes jonesii.</title>
        <authorList>
            <person name="Coil D.A."/>
            <person name="Eisen J.A."/>
            <person name="Holland-Moritz H.E."/>
        </authorList>
    </citation>
    <scope>NUCLEOTIDE SEQUENCE [LARGE SCALE GENOMIC DNA]</scope>
    <source>
        <strain evidence="1 2">78-1</strain>
    </source>
</reference>
<protein>
    <submittedName>
        <fullName evidence="1">Uncharacterized protein</fullName>
    </submittedName>
</protein>
<dbReference type="OrthoDB" id="9961734at2"/>
<dbReference type="Proteomes" id="UP000027665">
    <property type="component" value="Unassembled WGS sequence"/>
</dbReference>
<dbReference type="STRING" id="2754.EH55_12850"/>
<evidence type="ECO:0000313" key="1">
    <source>
        <dbReference type="EMBL" id="KEJ93184.1"/>
    </source>
</evidence>
<comment type="caution">
    <text evidence="1">The sequence shown here is derived from an EMBL/GenBank/DDBJ whole genome shotgun (WGS) entry which is preliminary data.</text>
</comment>
<dbReference type="AlphaFoldDB" id="A0A073ITT3"/>